<proteinExistence type="predicted"/>
<accession>A0A8H2VPG6</accession>
<reference evidence="1" key="1">
    <citation type="submission" date="2020-10" db="EMBL/GenBank/DDBJ databases">
        <authorList>
            <person name="Kusch S."/>
        </authorList>
    </citation>
    <scope>NUCLEOTIDE SEQUENCE</scope>
    <source>
        <strain evidence="1">SwB9</strain>
    </source>
</reference>
<dbReference type="AlphaFoldDB" id="A0A8H2VPG6"/>
<sequence>MSPLLSPSVLAFIKFIGFDREKLPTIYKKHLDKTITPGGKAEQVVGKVQQVNIKSRCGNPVHKSHYNPADKEDIISVKILGSKGSKTFHIYPDGMATSNKDERKTEKQR</sequence>
<organism evidence="1 2">
    <name type="scientific">Sclerotinia trifoliorum</name>
    <dbReference type="NCBI Taxonomy" id="28548"/>
    <lineage>
        <taxon>Eukaryota</taxon>
        <taxon>Fungi</taxon>
        <taxon>Dikarya</taxon>
        <taxon>Ascomycota</taxon>
        <taxon>Pezizomycotina</taxon>
        <taxon>Leotiomycetes</taxon>
        <taxon>Helotiales</taxon>
        <taxon>Sclerotiniaceae</taxon>
        <taxon>Sclerotinia</taxon>
    </lineage>
</organism>
<dbReference type="Proteomes" id="UP000624404">
    <property type="component" value="Unassembled WGS sequence"/>
</dbReference>
<evidence type="ECO:0000313" key="1">
    <source>
        <dbReference type="EMBL" id="CAD6441939.1"/>
    </source>
</evidence>
<keyword evidence="2" id="KW-1185">Reference proteome</keyword>
<name>A0A8H2VPG6_9HELO</name>
<comment type="caution">
    <text evidence="1">The sequence shown here is derived from an EMBL/GenBank/DDBJ whole genome shotgun (WGS) entry which is preliminary data.</text>
</comment>
<dbReference type="OrthoDB" id="5071263at2759"/>
<protein>
    <submittedName>
        <fullName evidence="1">981b4416-b5b9-46f0-b758-9370ad5b2ec8</fullName>
    </submittedName>
</protein>
<gene>
    <name evidence="1" type="ORF">SCLTRI_LOCUS1731</name>
</gene>
<dbReference type="EMBL" id="CAJHIA010000007">
    <property type="protein sequence ID" value="CAD6441939.1"/>
    <property type="molecule type" value="Genomic_DNA"/>
</dbReference>
<evidence type="ECO:0000313" key="2">
    <source>
        <dbReference type="Proteomes" id="UP000624404"/>
    </source>
</evidence>